<evidence type="ECO:0000256" key="1">
    <source>
        <dbReference type="SAM" id="MobiDB-lite"/>
    </source>
</evidence>
<feature type="region of interest" description="Disordered" evidence="1">
    <location>
        <begin position="46"/>
        <end position="74"/>
    </location>
</feature>
<organism evidence="2 3">
    <name type="scientific">Caerostris extrusa</name>
    <name type="common">Bark spider</name>
    <name type="synonym">Caerostris bankana</name>
    <dbReference type="NCBI Taxonomy" id="172846"/>
    <lineage>
        <taxon>Eukaryota</taxon>
        <taxon>Metazoa</taxon>
        <taxon>Ecdysozoa</taxon>
        <taxon>Arthropoda</taxon>
        <taxon>Chelicerata</taxon>
        <taxon>Arachnida</taxon>
        <taxon>Araneae</taxon>
        <taxon>Araneomorphae</taxon>
        <taxon>Entelegynae</taxon>
        <taxon>Araneoidea</taxon>
        <taxon>Araneidae</taxon>
        <taxon>Caerostris</taxon>
    </lineage>
</organism>
<feature type="region of interest" description="Disordered" evidence="1">
    <location>
        <begin position="244"/>
        <end position="383"/>
    </location>
</feature>
<feature type="compositionally biased region" description="Low complexity" evidence="1">
    <location>
        <begin position="395"/>
        <end position="417"/>
    </location>
</feature>
<feature type="compositionally biased region" description="Polar residues" evidence="1">
    <location>
        <begin position="691"/>
        <end position="701"/>
    </location>
</feature>
<dbReference type="EMBL" id="BPLR01007738">
    <property type="protein sequence ID" value="GIY19307.1"/>
    <property type="molecule type" value="Genomic_DNA"/>
</dbReference>
<feature type="region of interest" description="Disordered" evidence="1">
    <location>
        <begin position="1"/>
        <end position="33"/>
    </location>
</feature>
<reference evidence="2 3" key="1">
    <citation type="submission" date="2021-06" db="EMBL/GenBank/DDBJ databases">
        <title>Caerostris extrusa draft genome.</title>
        <authorList>
            <person name="Kono N."/>
            <person name="Arakawa K."/>
        </authorList>
    </citation>
    <scope>NUCLEOTIDE SEQUENCE [LARGE SCALE GENOMIC DNA]</scope>
</reference>
<dbReference type="AlphaFoldDB" id="A0AAV4RFS8"/>
<name>A0AAV4RFS8_CAEEX</name>
<proteinExistence type="predicted"/>
<accession>A0AAV4RFS8</accession>
<feature type="region of interest" description="Disordered" evidence="1">
    <location>
        <begin position="691"/>
        <end position="742"/>
    </location>
</feature>
<protein>
    <submittedName>
        <fullName evidence="2">Chromodomain-helicase-DNA-binding protein 7</fullName>
    </submittedName>
</protein>
<feature type="compositionally biased region" description="Polar residues" evidence="1">
    <location>
        <begin position="244"/>
        <end position="257"/>
    </location>
</feature>
<feature type="compositionally biased region" description="Polar residues" evidence="1">
    <location>
        <begin position="18"/>
        <end position="31"/>
    </location>
</feature>
<feature type="compositionally biased region" description="Polar residues" evidence="1">
    <location>
        <begin position="349"/>
        <end position="383"/>
    </location>
</feature>
<dbReference type="Proteomes" id="UP001054945">
    <property type="component" value="Unassembled WGS sequence"/>
</dbReference>
<feature type="compositionally biased region" description="Pro residues" evidence="1">
    <location>
        <begin position="331"/>
        <end position="344"/>
    </location>
</feature>
<comment type="caution">
    <text evidence="2">The sequence shown here is derived from an EMBL/GenBank/DDBJ whole genome shotgun (WGS) entry which is preliminary data.</text>
</comment>
<feature type="compositionally biased region" description="Polar residues" evidence="1">
    <location>
        <begin position="299"/>
        <end position="328"/>
    </location>
</feature>
<gene>
    <name evidence="2" type="primary">CHD7_1</name>
    <name evidence="2" type="ORF">CEXT_574981</name>
</gene>
<sequence length="742" mass="80375">MAGQYVSGGPRLHHLSDPMSSIPDQSQQASPRTVVPGQMYQNRNMASSHYSQQIQHNAAGSQMTQGSSQYPSHYSNVQHHTMQQHAVQQVNQNTDMWQNSMPHSQMTRPCMPASQNYSQHQMVPGQHSTASLNRNPMAMQGQRSSTPNQSQYMTNQEYTAPHATNQQSSMQRPPVYNMNSTSVNQNGSMGHYVGSQTTTNRPHYNAATAVGSSVGLPSQQHVVGQQMMNVRPPVHQMGYTSVSTRVNSGQQHTNSVPPGSPARLQQYHPPFSPNQTYSAPQPSPRPTNPETATPPHLHYSNSQPHTQAPMSPQYRNPFPSQVTRSPQHLTPTPPTEVSVPPPLTPERVLSSTPQSQGSYHSPSTSHLTSPGQGHSPGNSNAPSSLQHLEQMVLPRASTGPSTTPTASSVSPSGPTAGMSHNSGASGNYYGHLSNAQLPQQHQMHHPPVGDARPQPQSPAFSHISQQHSHHTYLNQPHSVGQLPSPTVSSVPNSQPLQPNISTISTLSNSSLLSEESMPIESSQHSIMSYGSDNSSSIPSVSVTETNVSRSATTNVGSLSTPDQIAQVSCASSASSDSVLPSSHQYNILGKGPYQGNSSSVTYEMQQIQQELQQLYGIHQSPETHEKVKALQERLRYLQTQQNNVRNTAPYGHQSMIQPQTVHYNPQTQQASAAQEVAIPPTQINMNAATLNTTTPPDSIQNIPEPISFDSESMAPNHYPASGSEIMPTLSLQDQPSVPPRSL</sequence>
<feature type="compositionally biased region" description="Polar residues" evidence="1">
    <location>
        <begin position="457"/>
        <end position="498"/>
    </location>
</feature>
<evidence type="ECO:0000313" key="3">
    <source>
        <dbReference type="Proteomes" id="UP001054945"/>
    </source>
</evidence>
<feature type="region of interest" description="Disordered" evidence="1">
    <location>
        <begin position="395"/>
        <end position="501"/>
    </location>
</feature>
<evidence type="ECO:0000313" key="2">
    <source>
        <dbReference type="EMBL" id="GIY19307.1"/>
    </source>
</evidence>
<keyword evidence="3" id="KW-1185">Reference proteome</keyword>